<reference evidence="8" key="1">
    <citation type="submission" date="2016-11" db="EMBL/GenBank/DDBJ databases">
        <authorList>
            <person name="Varghese N."/>
            <person name="Submissions S."/>
        </authorList>
    </citation>
    <scope>NUCLEOTIDE SEQUENCE [LARGE SCALE GENOMIC DNA]</scope>
    <source>
        <strain evidence="8">DSM 19978</strain>
    </source>
</reference>
<gene>
    <name evidence="7" type="ORF">SAMN05443549_10999</name>
</gene>
<dbReference type="Pfam" id="PF13424">
    <property type="entry name" value="TPR_12"/>
    <property type="match status" value="2"/>
</dbReference>
<evidence type="ECO:0000313" key="7">
    <source>
        <dbReference type="EMBL" id="SHG97911.1"/>
    </source>
</evidence>
<keyword evidence="1" id="KW-0808">Transferase</keyword>
<evidence type="ECO:0000256" key="3">
    <source>
        <dbReference type="ARBA" id="ARBA00023012"/>
    </source>
</evidence>
<dbReference type="CDD" id="cd16917">
    <property type="entry name" value="HATPase_UhpB-NarQ-NarX-like"/>
    <property type="match status" value="1"/>
</dbReference>
<dbReference type="Pfam" id="PF02518">
    <property type="entry name" value="HATPase_c"/>
    <property type="match status" value="1"/>
</dbReference>
<dbReference type="Proteomes" id="UP000184516">
    <property type="component" value="Unassembled WGS sequence"/>
</dbReference>
<keyword evidence="2 7" id="KW-0418">Kinase</keyword>
<keyword evidence="5" id="KW-1133">Transmembrane helix</keyword>
<name>A0A1M5P7U9_9FLAO</name>
<evidence type="ECO:0000256" key="1">
    <source>
        <dbReference type="ARBA" id="ARBA00022679"/>
    </source>
</evidence>
<dbReference type="InterPro" id="IPR011990">
    <property type="entry name" value="TPR-like_helical_dom_sf"/>
</dbReference>
<keyword evidence="8" id="KW-1185">Reference proteome</keyword>
<dbReference type="InterPro" id="IPR011712">
    <property type="entry name" value="Sig_transdc_His_kin_sub3_dim/P"/>
</dbReference>
<feature type="domain" description="Histidine kinase" evidence="6">
    <location>
        <begin position="394"/>
        <end position="584"/>
    </location>
</feature>
<dbReference type="EMBL" id="FQWB01000009">
    <property type="protein sequence ID" value="SHG97911.1"/>
    <property type="molecule type" value="Genomic_DNA"/>
</dbReference>
<dbReference type="Gene3D" id="3.30.565.10">
    <property type="entry name" value="Histidine kinase-like ATPase, C-terminal domain"/>
    <property type="match status" value="1"/>
</dbReference>
<dbReference type="SUPFAM" id="SSF55874">
    <property type="entry name" value="ATPase domain of HSP90 chaperone/DNA topoisomerase II/histidine kinase"/>
    <property type="match status" value="1"/>
</dbReference>
<dbReference type="InterPro" id="IPR019734">
    <property type="entry name" value="TPR_rpt"/>
</dbReference>
<organism evidence="7 8">
    <name type="scientific">Flavobacterium fluvii</name>
    <dbReference type="NCBI Taxonomy" id="468056"/>
    <lineage>
        <taxon>Bacteria</taxon>
        <taxon>Pseudomonadati</taxon>
        <taxon>Bacteroidota</taxon>
        <taxon>Flavobacteriia</taxon>
        <taxon>Flavobacteriales</taxon>
        <taxon>Flavobacteriaceae</taxon>
        <taxon>Flavobacterium</taxon>
    </lineage>
</organism>
<dbReference type="Pfam" id="PF07730">
    <property type="entry name" value="HisKA_3"/>
    <property type="match status" value="1"/>
</dbReference>
<feature type="repeat" description="TPR" evidence="4">
    <location>
        <begin position="181"/>
        <end position="214"/>
    </location>
</feature>
<dbReference type="InterPro" id="IPR036890">
    <property type="entry name" value="HATPase_C_sf"/>
</dbReference>
<dbReference type="GO" id="GO:0046983">
    <property type="term" value="F:protein dimerization activity"/>
    <property type="evidence" value="ECO:0007669"/>
    <property type="project" value="InterPro"/>
</dbReference>
<feature type="repeat" description="TPR" evidence="4">
    <location>
        <begin position="61"/>
        <end position="94"/>
    </location>
</feature>
<dbReference type="Gene3D" id="1.20.5.1930">
    <property type="match status" value="1"/>
</dbReference>
<proteinExistence type="predicted"/>
<dbReference type="STRING" id="468056.SAMN05443549_10999"/>
<dbReference type="PANTHER" id="PTHR24421">
    <property type="entry name" value="NITRATE/NITRITE SENSOR PROTEIN NARX-RELATED"/>
    <property type="match status" value="1"/>
</dbReference>
<sequence length="587" mass="67705">MLFLFFLFQGFTCFSQSGAIAENSMQKGVLAYSKGDYKEALELFQKCAILYKKSKNIELLGKTYNNLGNTFSRIGKSEQALTNYLSAIAFSKQSRDSLNIAKTYKNIGTVYEEQKDFKSAMYYYDLAYDFAKKVNNDLLMADCENNMGIVYEQQYNYVKALKMYSNAFEIYKAKKDEEKIAMVLNNLAIVYKYLKDYPKAVKNYEAAILLSNKLGDKFMVAANQNNLGNVYELMGNHSKSLEFCLLANANARAIQAQEVIIESYDGISTAYEKLHQYPKAIKYRKLFEEEKSSFINTQRTTQLSEMQVKFETQKKVDEILVLQQERKIRNLKIKEQNFQLTRKNNQMIVFFLFVFGLVVIALIWKSRQKLKYQLIQEKIIRETEEQERLRIAKDIHDDLGSGLSKINFLSEIIFQKTEHLPDIRNSSESVKETAKKMIENMRDLIWSLNSDNNTIANLVARMREYTTDYLEDFSIDLKYSFPDELPQTNITKEAHHELFMVVKETLNNIAKHSKATAVFFAIEISSQNLVLSIKDNGIGLDEKNKKGNGLRNMKSRLEAIGGTFDLVSEKDLGTEIRVGVPLQKIVK</sequence>
<accession>A0A1M5P7U9</accession>
<protein>
    <submittedName>
        <fullName evidence="7">Histidine kinase-, DNA gyrase B-, and HSP90-like ATPase</fullName>
    </submittedName>
</protein>
<evidence type="ECO:0000259" key="6">
    <source>
        <dbReference type="PROSITE" id="PS50109"/>
    </source>
</evidence>
<feature type="repeat" description="TPR" evidence="4">
    <location>
        <begin position="101"/>
        <end position="134"/>
    </location>
</feature>
<dbReference type="SUPFAM" id="SSF48452">
    <property type="entry name" value="TPR-like"/>
    <property type="match status" value="2"/>
</dbReference>
<dbReference type="InterPro" id="IPR050482">
    <property type="entry name" value="Sensor_HK_TwoCompSys"/>
</dbReference>
<keyword evidence="3" id="KW-0902">Two-component regulatory system</keyword>
<evidence type="ECO:0000256" key="4">
    <source>
        <dbReference type="PROSITE-ProRule" id="PRU00339"/>
    </source>
</evidence>
<dbReference type="AlphaFoldDB" id="A0A1M5P7U9"/>
<feature type="transmembrane region" description="Helical" evidence="5">
    <location>
        <begin position="347"/>
        <end position="364"/>
    </location>
</feature>
<evidence type="ECO:0000256" key="2">
    <source>
        <dbReference type="ARBA" id="ARBA00022777"/>
    </source>
</evidence>
<dbReference type="PROSITE" id="PS50109">
    <property type="entry name" value="HIS_KIN"/>
    <property type="match status" value="1"/>
</dbReference>
<dbReference type="PANTHER" id="PTHR24421:SF55">
    <property type="entry name" value="SENSOR HISTIDINE KINASE YDFH"/>
    <property type="match status" value="1"/>
</dbReference>
<evidence type="ECO:0000256" key="5">
    <source>
        <dbReference type="SAM" id="Phobius"/>
    </source>
</evidence>
<dbReference type="GO" id="GO:0016020">
    <property type="term" value="C:membrane"/>
    <property type="evidence" value="ECO:0007669"/>
    <property type="project" value="InterPro"/>
</dbReference>
<dbReference type="GO" id="GO:0000155">
    <property type="term" value="F:phosphorelay sensor kinase activity"/>
    <property type="evidence" value="ECO:0007669"/>
    <property type="project" value="InterPro"/>
</dbReference>
<keyword evidence="5" id="KW-0472">Membrane</keyword>
<dbReference type="InterPro" id="IPR005467">
    <property type="entry name" value="His_kinase_dom"/>
</dbReference>
<keyword evidence="5" id="KW-0812">Transmembrane</keyword>
<dbReference type="PROSITE" id="PS50005">
    <property type="entry name" value="TPR"/>
    <property type="match status" value="3"/>
</dbReference>
<dbReference type="Gene3D" id="1.25.40.10">
    <property type="entry name" value="Tetratricopeptide repeat domain"/>
    <property type="match status" value="2"/>
</dbReference>
<evidence type="ECO:0000313" key="8">
    <source>
        <dbReference type="Proteomes" id="UP000184516"/>
    </source>
</evidence>
<dbReference type="SMART" id="SM00028">
    <property type="entry name" value="TPR"/>
    <property type="match status" value="6"/>
</dbReference>
<keyword evidence="4" id="KW-0802">TPR repeat</keyword>
<dbReference type="InterPro" id="IPR003594">
    <property type="entry name" value="HATPase_dom"/>
</dbReference>